<dbReference type="AlphaFoldDB" id="A0A0A8UQS0"/>
<name>A0A0A8UQS0_LEGHA</name>
<proteinExistence type="predicted"/>
<organism evidence="3 4">
    <name type="scientific">Legionella hackeliae</name>
    <dbReference type="NCBI Taxonomy" id="449"/>
    <lineage>
        <taxon>Bacteria</taxon>
        <taxon>Pseudomonadati</taxon>
        <taxon>Pseudomonadota</taxon>
        <taxon>Gammaproteobacteria</taxon>
        <taxon>Legionellales</taxon>
        <taxon>Legionellaceae</taxon>
        <taxon>Legionella</taxon>
    </lineage>
</organism>
<dbReference type="HOGENOM" id="CLU_852040_0_0_6"/>
<dbReference type="STRING" id="449.LHA_2173"/>
<protein>
    <submittedName>
        <fullName evidence="3">Uncharacterized protein</fullName>
    </submittedName>
</protein>
<feature type="coiled-coil region" evidence="1">
    <location>
        <begin position="193"/>
        <end position="276"/>
    </location>
</feature>
<evidence type="ECO:0000313" key="4">
    <source>
        <dbReference type="Proteomes" id="UP000032803"/>
    </source>
</evidence>
<dbReference type="Proteomes" id="UP000032803">
    <property type="component" value="Chromosome I"/>
</dbReference>
<dbReference type="OrthoDB" id="5654301at2"/>
<keyword evidence="4" id="KW-1185">Reference proteome</keyword>
<accession>A0A0A8UQS0</accession>
<sequence>MSRLQTIINSLAQVILDYGVSQRLKTESLKVLLKKPHLEFIEALQTVINDGTKDYVKRLSLLNYLLFEIKQLKPLVDRDIPLREEERLLVQQHLQALIVNIQLLLRTSQSTEVPITYNKKEERIPGFMRGIMEGYYPCNSGHIIEKAFLKPLQLSDYEPATVSSFVEELLKEHQQEIAIPFLSKENALLTSRIVDLQETNASLVKEKLSLESQKQEGINSIEALTHENEQLRKTAKTLEGENKEILLTQEAILKEKAELEKEVGVLKKEIQALRLKPAQVRTYPHPLAYSFFGGMNGLTSLMPSILDEESKKSTSPSFGSPLDPDE</sequence>
<evidence type="ECO:0000256" key="2">
    <source>
        <dbReference type="SAM" id="MobiDB-lite"/>
    </source>
</evidence>
<dbReference type="RefSeq" id="WP_045106435.1">
    <property type="nucleotide sequence ID" value="NZ_LN681225.1"/>
</dbReference>
<gene>
    <name evidence="3" type="ORF">LHA_2173</name>
</gene>
<feature type="region of interest" description="Disordered" evidence="2">
    <location>
        <begin position="307"/>
        <end position="326"/>
    </location>
</feature>
<dbReference type="PATRIC" id="fig|449.7.peg.286"/>
<evidence type="ECO:0000256" key="1">
    <source>
        <dbReference type="SAM" id="Coils"/>
    </source>
</evidence>
<dbReference type="EMBL" id="LN681225">
    <property type="protein sequence ID" value="CEK11195.1"/>
    <property type="molecule type" value="Genomic_DNA"/>
</dbReference>
<keyword evidence="1" id="KW-0175">Coiled coil</keyword>
<evidence type="ECO:0000313" key="3">
    <source>
        <dbReference type="EMBL" id="CEK11195.1"/>
    </source>
</evidence>
<dbReference type="KEGG" id="lha:LHA_2173"/>
<reference evidence="4" key="1">
    <citation type="submission" date="2014-09" db="EMBL/GenBank/DDBJ databases">
        <authorList>
            <person name="Gomez-Valero L."/>
        </authorList>
    </citation>
    <scope>NUCLEOTIDE SEQUENCE [LARGE SCALE GENOMIC DNA]</scope>
    <source>
        <strain evidence="4">ATCC35250</strain>
    </source>
</reference>